<accession>A0A2T7PQF0</accession>
<feature type="compositionally biased region" description="Basic and acidic residues" evidence="1">
    <location>
        <begin position="101"/>
        <end position="111"/>
    </location>
</feature>
<evidence type="ECO:0000256" key="1">
    <source>
        <dbReference type="SAM" id="MobiDB-lite"/>
    </source>
</evidence>
<reference evidence="2 3" key="1">
    <citation type="submission" date="2018-04" db="EMBL/GenBank/DDBJ databases">
        <title>The genome of golden apple snail Pomacea canaliculata provides insight into stress tolerance and invasive adaptation.</title>
        <authorList>
            <person name="Liu C."/>
            <person name="Liu B."/>
            <person name="Ren Y."/>
            <person name="Zhang Y."/>
            <person name="Wang H."/>
            <person name="Li S."/>
            <person name="Jiang F."/>
            <person name="Yin L."/>
            <person name="Zhang G."/>
            <person name="Qian W."/>
            <person name="Fan W."/>
        </authorList>
    </citation>
    <scope>NUCLEOTIDE SEQUENCE [LARGE SCALE GENOMIC DNA]</scope>
    <source>
        <strain evidence="2">SZHN2017</strain>
        <tissue evidence="2">Muscle</tissue>
    </source>
</reference>
<dbReference type="STRING" id="400727.A0A2T7PQF0"/>
<protein>
    <submittedName>
        <fullName evidence="2">Uncharacterized protein</fullName>
    </submittedName>
</protein>
<proteinExistence type="predicted"/>
<dbReference type="Proteomes" id="UP000245119">
    <property type="component" value="Linkage Group LG2"/>
</dbReference>
<comment type="caution">
    <text evidence="2">The sequence shown here is derived from an EMBL/GenBank/DDBJ whole genome shotgun (WGS) entry which is preliminary data.</text>
</comment>
<feature type="compositionally biased region" description="Low complexity" evidence="1">
    <location>
        <begin position="89"/>
        <end position="98"/>
    </location>
</feature>
<evidence type="ECO:0000313" key="2">
    <source>
        <dbReference type="EMBL" id="PVD35620.1"/>
    </source>
</evidence>
<feature type="region of interest" description="Disordered" evidence="1">
    <location>
        <begin position="72"/>
        <end position="111"/>
    </location>
</feature>
<dbReference type="EMBL" id="PZQS01000002">
    <property type="protein sequence ID" value="PVD35620.1"/>
    <property type="molecule type" value="Genomic_DNA"/>
</dbReference>
<sequence length="136" mass="15774">MIGFKNNMATSEGFEKQVKKLEKALFDQEGQELYRQIVMKHAWLRHKDDDNSLRNTVLDDESLTTIFGAVSSEPSWSNRLPPSMMQPKPSVSPTVTPSDSAAKDTEQMRREALERRLQEEMMKRQEKTKKKKKLAF</sequence>
<organism evidence="2 3">
    <name type="scientific">Pomacea canaliculata</name>
    <name type="common">Golden apple snail</name>
    <dbReference type="NCBI Taxonomy" id="400727"/>
    <lineage>
        <taxon>Eukaryota</taxon>
        <taxon>Metazoa</taxon>
        <taxon>Spiralia</taxon>
        <taxon>Lophotrochozoa</taxon>
        <taxon>Mollusca</taxon>
        <taxon>Gastropoda</taxon>
        <taxon>Caenogastropoda</taxon>
        <taxon>Architaenioglossa</taxon>
        <taxon>Ampullarioidea</taxon>
        <taxon>Ampullariidae</taxon>
        <taxon>Pomacea</taxon>
    </lineage>
</organism>
<dbReference type="AlphaFoldDB" id="A0A2T7PQF0"/>
<keyword evidence="3" id="KW-1185">Reference proteome</keyword>
<evidence type="ECO:0000313" key="3">
    <source>
        <dbReference type="Proteomes" id="UP000245119"/>
    </source>
</evidence>
<gene>
    <name evidence="2" type="ORF">C0Q70_02583</name>
</gene>
<dbReference type="OrthoDB" id="2155935at2759"/>
<name>A0A2T7PQF0_POMCA</name>